<keyword evidence="9" id="KW-0414">Isoprene biosynthesis</keyword>
<comment type="catalytic activity">
    <reaction evidence="9">
        <text>4-CDP-2-C-methyl-D-erythritol + ATP = 4-CDP-2-C-methyl-D-erythritol 2-phosphate + ADP + H(+)</text>
        <dbReference type="Rhea" id="RHEA:18437"/>
        <dbReference type="ChEBI" id="CHEBI:15378"/>
        <dbReference type="ChEBI" id="CHEBI:30616"/>
        <dbReference type="ChEBI" id="CHEBI:57823"/>
        <dbReference type="ChEBI" id="CHEBI:57919"/>
        <dbReference type="ChEBI" id="CHEBI:456216"/>
        <dbReference type="EC" id="2.7.1.148"/>
    </reaction>
</comment>
<dbReference type="InterPro" id="IPR013750">
    <property type="entry name" value="GHMP_kinase_C_dom"/>
</dbReference>
<proteinExistence type="inferred from homology"/>
<comment type="pathway">
    <text evidence="9">Isoprenoid biosynthesis; isopentenyl diphosphate biosynthesis via DXP pathway; isopentenyl diphosphate from 1-deoxy-D-xylulose 5-phosphate: step 3/6.</text>
</comment>
<dbReference type="PANTHER" id="PTHR43527">
    <property type="entry name" value="4-DIPHOSPHOCYTIDYL-2-C-METHYL-D-ERYTHRITOL KINASE, CHLOROPLASTIC"/>
    <property type="match status" value="1"/>
</dbReference>
<dbReference type="InterPro" id="IPR006204">
    <property type="entry name" value="GHMP_kinase_N_dom"/>
</dbReference>
<feature type="binding site" evidence="9">
    <location>
        <begin position="104"/>
        <end position="114"/>
    </location>
    <ligand>
        <name>ATP</name>
        <dbReference type="ChEBI" id="CHEBI:30616"/>
    </ligand>
</feature>
<dbReference type="SUPFAM" id="SSF55060">
    <property type="entry name" value="GHMP Kinase, C-terminal domain"/>
    <property type="match status" value="1"/>
</dbReference>
<evidence type="ECO:0000313" key="12">
    <source>
        <dbReference type="EMBL" id="GHD09751.1"/>
    </source>
</evidence>
<evidence type="ECO:0000256" key="4">
    <source>
        <dbReference type="ARBA" id="ARBA00022679"/>
    </source>
</evidence>
<dbReference type="InterPro" id="IPR020568">
    <property type="entry name" value="Ribosomal_Su5_D2-typ_SF"/>
</dbReference>
<dbReference type="EMBL" id="BMXK01000009">
    <property type="protein sequence ID" value="GHD09751.1"/>
    <property type="molecule type" value="Genomic_DNA"/>
</dbReference>
<evidence type="ECO:0000259" key="10">
    <source>
        <dbReference type="Pfam" id="PF00288"/>
    </source>
</evidence>
<evidence type="ECO:0000256" key="5">
    <source>
        <dbReference type="ARBA" id="ARBA00022741"/>
    </source>
</evidence>
<evidence type="ECO:0000256" key="9">
    <source>
        <dbReference type="HAMAP-Rule" id="MF_00061"/>
    </source>
</evidence>
<dbReference type="Gene3D" id="3.30.70.890">
    <property type="entry name" value="GHMP kinase, C-terminal domain"/>
    <property type="match status" value="1"/>
</dbReference>
<reference evidence="13" key="1">
    <citation type="journal article" date="2019" name="Int. J. Syst. Evol. Microbiol.">
        <title>The Global Catalogue of Microorganisms (GCM) 10K type strain sequencing project: providing services to taxonomists for standard genome sequencing and annotation.</title>
        <authorList>
            <consortium name="The Broad Institute Genomics Platform"/>
            <consortium name="The Broad Institute Genome Sequencing Center for Infectious Disease"/>
            <person name="Wu L."/>
            <person name="Ma J."/>
        </authorList>
    </citation>
    <scope>NUCLEOTIDE SEQUENCE [LARGE SCALE GENOMIC DNA]</scope>
    <source>
        <strain evidence="13">KCTC 19466</strain>
    </source>
</reference>
<evidence type="ECO:0000313" key="13">
    <source>
        <dbReference type="Proteomes" id="UP000642819"/>
    </source>
</evidence>
<gene>
    <name evidence="9 12" type="primary">ispE</name>
    <name evidence="12" type="ORF">GCM10008096_22730</name>
</gene>
<feature type="active site" evidence="9">
    <location>
        <position position="12"/>
    </location>
</feature>
<feature type="domain" description="GHMP kinase N-terminal" evidence="10">
    <location>
        <begin position="76"/>
        <end position="154"/>
    </location>
</feature>
<evidence type="ECO:0000256" key="1">
    <source>
        <dbReference type="ARBA" id="ARBA00009684"/>
    </source>
</evidence>
<keyword evidence="13" id="KW-1185">Reference proteome</keyword>
<evidence type="ECO:0000256" key="8">
    <source>
        <dbReference type="ARBA" id="ARBA00032554"/>
    </source>
</evidence>
<comment type="function">
    <text evidence="9">Catalyzes the phosphorylation of the position 2 hydroxy group of 4-diphosphocytidyl-2C-methyl-D-erythritol.</text>
</comment>
<dbReference type="PIRSF" id="PIRSF010376">
    <property type="entry name" value="IspE"/>
    <property type="match status" value="1"/>
</dbReference>
<evidence type="ECO:0000256" key="2">
    <source>
        <dbReference type="ARBA" id="ARBA00012052"/>
    </source>
</evidence>
<keyword evidence="4 9" id="KW-0808">Transferase</keyword>
<dbReference type="RefSeq" id="WP_189350615.1">
    <property type="nucleotide sequence ID" value="NZ_BMXK01000009.1"/>
</dbReference>
<feature type="domain" description="GHMP kinase C-terminal" evidence="11">
    <location>
        <begin position="214"/>
        <end position="287"/>
    </location>
</feature>
<dbReference type="InterPro" id="IPR004424">
    <property type="entry name" value="IspE"/>
</dbReference>
<dbReference type="PANTHER" id="PTHR43527:SF2">
    <property type="entry name" value="4-DIPHOSPHOCYTIDYL-2-C-METHYL-D-ERYTHRITOL KINASE, CHLOROPLASTIC"/>
    <property type="match status" value="1"/>
</dbReference>
<keyword evidence="6 9" id="KW-0418">Kinase</keyword>
<dbReference type="EC" id="2.7.1.148" evidence="2 9"/>
<keyword evidence="5 9" id="KW-0547">Nucleotide-binding</keyword>
<comment type="caution">
    <text evidence="12">The sequence shown here is derived from an EMBL/GenBank/DDBJ whole genome shotgun (WGS) entry which is preliminary data.</text>
</comment>
<dbReference type="InterPro" id="IPR014721">
    <property type="entry name" value="Ribsml_uS5_D2-typ_fold_subgr"/>
</dbReference>
<dbReference type="NCBIfam" id="NF002870">
    <property type="entry name" value="PRK03188.1"/>
    <property type="match status" value="1"/>
</dbReference>
<accession>A0ABQ3GKW5</accession>
<dbReference type="SUPFAM" id="SSF54211">
    <property type="entry name" value="Ribosomal protein S5 domain 2-like"/>
    <property type="match status" value="1"/>
</dbReference>
<evidence type="ECO:0000256" key="6">
    <source>
        <dbReference type="ARBA" id="ARBA00022777"/>
    </source>
</evidence>
<comment type="similarity">
    <text evidence="1 9">Belongs to the GHMP kinase family. IspE subfamily.</text>
</comment>
<evidence type="ECO:0000256" key="3">
    <source>
        <dbReference type="ARBA" id="ARBA00017473"/>
    </source>
</evidence>
<name>A0ABQ3GKW5_9MICC</name>
<dbReference type="GO" id="GO:0016301">
    <property type="term" value="F:kinase activity"/>
    <property type="evidence" value="ECO:0007669"/>
    <property type="project" value="UniProtKB-KW"/>
</dbReference>
<evidence type="ECO:0000259" key="11">
    <source>
        <dbReference type="Pfam" id="PF08544"/>
    </source>
</evidence>
<sequence>MRPSVTARAPGKINVFFRAGPARPDGYHDVASLYLAVSLYEDVTATARDDDGVTVRLSADSTAVRDPEDFPLDADNLVVRAAKLLAAHTGAGRGVDLEVVKRVPIAGGMGGGSADAAATLVACNALWGTSLTREQLCELGSELGADVPFAITGGAAVGLGIGDELSPLLLRDRSDWVVLPASYGLSTPAVFKQLDALRADEAVETPRQVDADVVQALVAGDHERLPRLVHNDLARAAISLAPELGDVLEESLRAGALAAIVSGSGPTAALLAEDAHHADQLALQLQDEPGLAAHPVHGPVPGAGLI</sequence>
<dbReference type="InterPro" id="IPR036554">
    <property type="entry name" value="GHMP_kinase_C_sf"/>
</dbReference>
<dbReference type="Pfam" id="PF08544">
    <property type="entry name" value="GHMP_kinases_C"/>
    <property type="match status" value="1"/>
</dbReference>
<dbReference type="HAMAP" id="MF_00061">
    <property type="entry name" value="IspE"/>
    <property type="match status" value="1"/>
</dbReference>
<protein>
    <recommendedName>
        <fullName evidence="3 9">4-diphosphocytidyl-2-C-methyl-D-erythritol kinase</fullName>
        <shortName evidence="9">CMK</shortName>
        <ecNumber evidence="2 9">2.7.1.148</ecNumber>
    </recommendedName>
    <alternativeName>
        <fullName evidence="8 9">4-(cytidine-5'-diphospho)-2-C-methyl-D-erythritol kinase</fullName>
    </alternativeName>
</protein>
<evidence type="ECO:0000256" key="7">
    <source>
        <dbReference type="ARBA" id="ARBA00022840"/>
    </source>
</evidence>
<dbReference type="Pfam" id="PF00288">
    <property type="entry name" value="GHMP_kinases_N"/>
    <property type="match status" value="1"/>
</dbReference>
<dbReference type="NCBIfam" id="TIGR00154">
    <property type="entry name" value="ispE"/>
    <property type="match status" value="1"/>
</dbReference>
<feature type="active site" evidence="9">
    <location>
        <position position="146"/>
    </location>
</feature>
<organism evidence="12 13">
    <name type="scientific">Zhihengliuella salsuginis</name>
    <dbReference type="NCBI Taxonomy" id="578222"/>
    <lineage>
        <taxon>Bacteria</taxon>
        <taxon>Bacillati</taxon>
        <taxon>Actinomycetota</taxon>
        <taxon>Actinomycetes</taxon>
        <taxon>Micrococcales</taxon>
        <taxon>Micrococcaceae</taxon>
        <taxon>Zhihengliuella</taxon>
    </lineage>
</organism>
<keyword evidence="7 9" id="KW-0067">ATP-binding</keyword>
<dbReference type="Proteomes" id="UP000642819">
    <property type="component" value="Unassembled WGS sequence"/>
</dbReference>
<dbReference type="Gene3D" id="3.30.230.10">
    <property type="match status" value="1"/>
</dbReference>